<keyword evidence="2" id="KW-1185">Reference proteome</keyword>
<dbReference type="OrthoDB" id="7916376at2"/>
<dbReference type="EMBL" id="RWKW01000005">
    <property type="protein sequence ID" value="RST88040.1"/>
    <property type="molecule type" value="Genomic_DNA"/>
</dbReference>
<protein>
    <submittedName>
        <fullName evidence="1">Uncharacterized protein</fullName>
    </submittedName>
</protein>
<evidence type="ECO:0000313" key="2">
    <source>
        <dbReference type="Proteomes" id="UP000278398"/>
    </source>
</evidence>
<name>A0A3R9YVD4_9HYPH</name>
<comment type="caution">
    <text evidence="1">The sequence shown here is derived from an EMBL/GenBank/DDBJ whole genome shotgun (WGS) entry which is preliminary data.</text>
</comment>
<sequence>MLKPVLIALTMMGCDCEEQLCVPLGEPVEQFTTIEECEATLASVITSETHRHYPLIKAQCDRQDDPGLLLAASAGTGGSRQETPGMDMFLPGIAFVGRTSEYLVYRTTDGVLTMRDGFGRAVDVVQGGAARAFAVLAR</sequence>
<accession>A0A3R9YVD4</accession>
<dbReference type="RefSeq" id="WP_126697895.1">
    <property type="nucleotide sequence ID" value="NZ_RWKW01000005.1"/>
</dbReference>
<dbReference type="AlphaFoldDB" id="A0A3R9YVD4"/>
<reference evidence="1 2" key="1">
    <citation type="submission" date="2018-12" db="EMBL/GenBank/DDBJ databases">
        <title>Mesorhizobium carbonis sp. nov., isolated from coal mine water.</title>
        <authorList>
            <person name="Xin W."/>
            <person name="Xu Z."/>
            <person name="Xiang F."/>
            <person name="Zhang J."/>
            <person name="Xi L."/>
            <person name="Liu J."/>
        </authorList>
    </citation>
    <scope>NUCLEOTIDE SEQUENCE [LARGE SCALE GENOMIC DNA]</scope>
    <source>
        <strain evidence="1 2">B2.3</strain>
    </source>
</reference>
<organism evidence="1 2">
    <name type="scientific">Aquibium carbonis</name>
    <dbReference type="NCBI Taxonomy" id="2495581"/>
    <lineage>
        <taxon>Bacteria</taxon>
        <taxon>Pseudomonadati</taxon>
        <taxon>Pseudomonadota</taxon>
        <taxon>Alphaproteobacteria</taxon>
        <taxon>Hyphomicrobiales</taxon>
        <taxon>Phyllobacteriaceae</taxon>
        <taxon>Aquibium</taxon>
    </lineage>
</organism>
<gene>
    <name evidence="1" type="ORF">EJC49_02570</name>
</gene>
<dbReference type="Proteomes" id="UP000278398">
    <property type="component" value="Unassembled WGS sequence"/>
</dbReference>
<proteinExistence type="predicted"/>
<evidence type="ECO:0000313" key="1">
    <source>
        <dbReference type="EMBL" id="RST88040.1"/>
    </source>
</evidence>